<protein>
    <submittedName>
        <fullName evidence="2">Uncharacterized protein</fullName>
    </submittedName>
</protein>
<dbReference type="AlphaFoldDB" id="A0AA38CPV3"/>
<feature type="compositionally biased region" description="Acidic residues" evidence="1">
    <location>
        <begin position="88"/>
        <end position="112"/>
    </location>
</feature>
<reference evidence="2 3" key="1">
    <citation type="journal article" date="2021" name="Nat. Plants">
        <title>The Taxus genome provides insights into paclitaxel biosynthesis.</title>
        <authorList>
            <person name="Xiong X."/>
            <person name="Gou J."/>
            <person name="Liao Q."/>
            <person name="Li Y."/>
            <person name="Zhou Q."/>
            <person name="Bi G."/>
            <person name="Li C."/>
            <person name="Du R."/>
            <person name="Wang X."/>
            <person name="Sun T."/>
            <person name="Guo L."/>
            <person name="Liang H."/>
            <person name="Lu P."/>
            <person name="Wu Y."/>
            <person name="Zhang Z."/>
            <person name="Ro D.K."/>
            <person name="Shang Y."/>
            <person name="Huang S."/>
            <person name="Yan J."/>
        </authorList>
    </citation>
    <scope>NUCLEOTIDE SEQUENCE [LARGE SCALE GENOMIC DNA]</scope>
    <source>
        <strain evidence="2">Ta-2019</strain>
    </source>
</reference>
<feature type="region of interest" description="Disordered" evidence="1">
    <location>
        <begin position="59"/>
        <end position="147"/>
    </location>
</feature>
<feature type="compositionally biased region" description="Basic and acidic residues" evidence="1">
    <location>
        <begin position="32"/>
        <end position="44"/>
    </location>
</feature>
<sequence length="296" mass="32841">MFGVSNKDAAVAINTGNIFAALESKKKKGSSKKKDNTKEAKKATEFWTKAPVSVKSWADCEDDDDDYYATALPPAWGKNQPQEKEESDKEESDDQEDYDIDNDADEETDEKEEVVVETSSITSVLPSVLQPNKITEPEKQLSKKEIKKKELAELDKVLEEFGILTKENVSDASQGKRIEEEAKDKHDQKPSEPALSESRTARKRKTKKDKSKEEEVGTIVNGYGQEKVVERNMEANAVVADPKSVLKRLVSQQKKKSVKESAAAAKGAAAEAAARAAKQSASKKKDKMHYNQHPPK</sequence>
<name>A0AA38CPV3_TAXCH</name>
<proteinExistence type="predicted"/>
<feature type="region of interest" description="Disordered" evidence="1">
    <location>
        <begin position="24"/>
        <end position="45"/>
    </location>
</feature>
<dbReference type="EMBL" id="JAHRHJ020000008">
    <property type="protein sequence ID" value="KAH9303706.1"/>
    <property type="molecule type" value="Genomic_DNA"/>
</dbReference>
<keyword evidence="3" id="KW-1185">Reference proteome</keyword>
<feature type="compositionally biased region" description="Basic and acidic residues" evidence="1">
    <location>
        <begin position="135"/>
        <end position="147"/>
    </location>
</feature>
<dbReference type="PANTHER" id="PTHR31365">
    <property type="entry name" value="EXPRESSED PROTEIN"/>
    <property type="match status" value="1"/>
</dbReference>
<dbReference type="OMA" id="KSWADCE"/>
<gene>
    <name evidence="2" type="ORF">KI387_008110</name>
</gene>
<dbReference type="Proteomes" id="UP000824469">
    <property type="component" value="Unassembled WGS sequence"/>
</dbReference>
<evidence type="ECO:0000256" key="1">
    <source>
        <dbReference type="SAM" id="MobiDB-lite"/>
    </source>
</evidence>
<feature type="region of interest" description="Disordered" evidence="1">
    <location>
        <begin position="162"/>
        <end position="219"/>
    </location>
</feature>
<evidence type="ECO:0000313" key="3">
    <source>
        <dbReference type="Proteomes" id="UP000824469"/>
    </source>
</evidence>
<accession>A0AA38CPV3</accession>
<feature type="compositionally biased region" description="Basic and acidic residues" evidence="1">
    <location>
        <begin position="174"/>
        <end position="190"/>
    </location>
</feature>
<evidence type="ECO:0000313" key="2">
    <source>
        <dbReference type="EMBL" id="KAH9303706.1"/>
    </source>
</evidence>
<dbReference type="PANTHER" id="PTHR31365:SF4">
    <property type="entry name" value="OS05G0179800 PROTEIN"/>
    <property type="match status" value="1"/>
</dbReference>
<feature type="region of interest" description="Disordered" evidence="1">
    <location>
        <begin position="274"/>
        <end position="296"/>
    </location>
</feature>
<organism evidence="2 3">
    <name type="scientific">Taxus chinensis</name>
    <name type="common">Chinese yew</name>
    <name type="synonym">Taxus wallichiana var. chinensis</name>
    <dbReference type="NCBI Taxonomy" id="29808"/>
    <lineage>
        <taxon>Eukaryota</taxon>
        <taxon>Viridiplantae</taxon>
        <taxon>Streptophyta</taxon>
        <taxon>Embryophyta</taxon>
        <taxon>Tracheophyta</taxon>
        <taxon>Spermatophyta</taxon>
        <taxon>Pinopsida</taxon>
        <taxon>Pinidae</taxon>
        <taxon>Conifers II</taxon>
        <taxon>Cupressales</taxon>
        <taxon>Taxaceae</taxon>
        <taxon>Taxus</taxon>
    </lineage>
</organism>
<comment type="caution">
    <text evidence="2">The sequence shown here is derived from an EMBL/GenBank/DDBJ whole genome shotgun (WGS) entry which is preliminary data.</text>
</comment>